<protein>
    <recommendedName>
        <fullName evidence="5">DNA-binding protein</fullName>
    </recommendedName>
</protein>
<evidence type="ECO:0000256" key="4">
    <source>
        <dbReference type="ARBA" id="ARBA00023125"/>
    </source>
</evidence>
<dbReference type="SUPFAM" id="SSF81273">
    <property type="entry name" value="H-NS histone-like proteins"/>
    <property type="match status" value="2"/>
</dbReference>
<dbReference type="GO" id="GO:0003681">
    <property type="term" value="F:bent DNA binding"/>
    <property type="evidence" value="ECO:0007669"/>
    <property type="project" value="TreeGrafter"/>
</dbReference>
<keyword evidence="4 5" id="KW-0238">DNA-binding</keyword>
<evidence type="ECO:0000256" key="5">
    <source>
        <dbReference type="PIRNR" id="PIRNR002096"/>
    </source>
</evidence>
<dbReference type="GO" id="GO:0001217">
    <property type="term" value="F:DNA-binding transcription repressor activity"/>
    <property type="evidence" value="ECO:0007669"/>
    <property type="project" value="TreeGrafter"/>
</dbReference>
<dbReference type="Pfam" id="PF00816">
    <property type="entry name" value="Histone_HNS"/>
    <property type="match status" value="1"/>
</dbReference>
<keyword evidence="6" id="KW-0175">Coiled coil</keyword>
<dbReference type="InterPro" id="IPR027454">
    <property type="entry name" value="Histone_HNS_N"/>
</dbReference>
<evidence type="ECO:0000256" key="6">
    <source>
        <dbReference type="SAM" id="Coils"/>
    </source>
</evidence>
<evidence type="ECO:0000256" key="1">
    <source>
        <dbReference type="ARBA" id="ARBA00004453"/>
    </source>
</evidence>
<dbReference type="GO" id="GO:0000976">
    <property type="term" value="F:transcription cis-regulatory region binding"/>
    <property type="evidence" value="ECO:0007669"/>
    <property type="project" value="TreeGrafter"/>
</dbReference>
<keyword evidence="9" id="KW-1185">Reference proteome</keyword>
<dbReference type="InterPro" id="IPR027444">
    <property type="entry name" value="H-NS_C_dom"/>
</dbReference>
<dbReference type="GO" id="GO:0032993">
    <property type="term" value="C:protein-DNA complex"/>
    <property type="evidence" value="ECO:0007669"/>
    <property type="project" value="TreeGrafter"/>
</dbReference>
<dbReference type="Pfam" id="PF22470">
    <property type="entry name" value="Histone_HNS_N"/>
    <property type="match status" value="1"/>
</dbReference>
<keyword evidence="3" id="KW-0963">Cytoplasm</keyword>
<sequence>MSDFTAILTHARRLKASVKELSLDELRDVQAKLEKVITDREAEEAELRRAEAEKSKKIAEIKQAMEAAGVDIADFVEQEGVPATKRKTGTKRAPKPPKYAIVDANGERVTWTGQGRMPNALKDALAKGHNLATYLIK</sequence>
<dbReference type="GO" id="GO:0030527">
    <property type="term" value="F:structural constituent of chromatin"/>
    <property type="evidence" value="ECO:0007669"/>
    <property type="project" value="InterPro"/>
</dbReference>
<evidence type="ECO:0000256" key="2">
    <source>
        <dbReference type="ARBA" id="ARBA00010610"/>
    </source>
</evidence>
<dbReference type="PANTHER" id="PTHR38097">
    <property type="match status" value="1"/>
</dbReference>
<comment type="similarity">
    <text evidence="2 5">Belongs to the histone-like protein H-NS family.</text>
</comment>
<dbReference type="OrthoDB" id="6088948at2"/>
<evidence type="ECO:0000313" key="8">
    <source>
        <dbReference type="EMBL" id="SMQ64252.1"/>
    </source>
</evidence>
<dbReference type="InterPro" id="IPR001801">
    <property type="entry name" value="Histone_HNS"/>
</dbReference>
<reference evidence="9" key="1">
    <citation type="submission" date="2017-04" db="EMBL/GenBank/DDBJ databases">
        <authorList>
            <person name="Varghese N."/>
            <person name="Submissions S."/>
        </authorList>
    </citation>
    <scope>NUCLEOTIDE SEQUENCE [LARGE SCALE GENOMIC DNA]</scope>
</reference>
<dbReference type="GO" id="GO:0009295">
    <property type="term" value="C:nucleoid"/>
    <property type="evidence" value="ECO:0007669"/>
    <property type="project" value="UniProtKB-SubCell"/>
</dbReference>
<dbReference type="PIRSF" id="PIRSF002096">
    <property type="entry name" value="HnS"/>
    <property type="match status" value="1"/>
</dbReference>
<dbReference type="InterPro" id="IPR037150">
    <property type="entry name" value="H-NS_C_dom_sf"/>
</dbReference>
<dbReference type="Proteomes" id="UP000194450">
    <property type="component" value="Unassembled WGS sequence"/>
</dbReference>
<dbReference type="AlphaFoldDB" id="A0A1Y6EUS2"/>
<name>A0A1Y6EUS2_9GAMM</name>
<dbReference type="GO" id="GO:0046983">
    <property type="term" value="F:protein dimerization activity"/>
    <property type="evidence" value="ECO:0007669"/>
    <property type="project" value="InterPro"/>
</dbReference>
<dbReference type="RefSeq" id="WP_086434111.1">
    <property type="nucleotide sequence ID" value="NZ_FXWH01000001.1"/>
</dbReference>
<feature type="coiled-coil region" evidence="6">
    <location>
        <begin position="23"/>
        <end position="67"/>
    </location>
</feature>
<gene>
    <name evidence="8" type="ORF">SAMN06297229_0987</name>
</gene>
<organism evidence="8 9">
    <name type="scientific">Pseudidiomarina planktonica</name>
    <dbReference type="NCBI Taxonomy" id="1323738"/>
    <lineage>
        <taxon>Bacteria</taxon>
        <taxon>Pseudomonadati</taxon>
        <taxon>Pseudomonadota</taxon>
        <taxon>Gammaproteobacteria</taxon>
        <taxon>Alteromonadales</taxon>
        <taxon>Idiomarinaceae</taxon>
        <taxon>Pseudidiomarina</taxon>
    </lineage>
</organism>
<dbReference type="GO" id="GO:0005829">
    <property type="term" value="C:cytosol"/>
    <property type="evidence" value="ECO:0007669"/>
    <property type="project" value="TreeGrafter"/>
</dbReference>
<proteinExistence type="inferred from homology"/>
<feature type="domain" description="DNA-binding protein H-NS-like C-terminal" evidence="7">
    <location>
        <begin position="89"/>
        <end position="136"/>
    </location>
</feature>
<dbReference type="EMBL" id="FXWH01000001">
    <property type="protein sequence ID" value="SMQ64252.1"/>
    <property type="molecule type" value="Genomic_DNA"/>
</dbReference>
<dbReference type="Gene3D" id="1.10.287.1050">
    <property type="entry name" value="H-NS histone-like proteins"/>
    <property type="match status" value="1"/>
</dbReference>
<evidence type="ECO:0000256" key="3">
    <source>
        <dbReference type="ARBA" id="ARBA00022490"/>
    </source>
</evidence>
<accession>A0A1Y6EUS2</accession>
<dbReference type="InterPro" id="IPR054180">
    <property type="entry name" value="H-NS-like_N"/>
</dbReference>
<dbReference type="SMART" id="SM00528">
    <property type="entry name" value="HNS"/>
    <property type="match status" value="1"/>
</dbReference>
<dbReference type="PANTHER" id="PTHR38097:SF2">
    <property type="entry name" value="DNA-BINDING PROTEIN STPA"/>
    <property type="match status" value="1"/>
</dbReference>
<dbReference type="GO" id="GO:0003680">
    <property type="term" value="F:minor groove of adenine-thymine-rich DNA binding"/>
    <property type="evidence" value="ECO:0007669"/>
    <property type="project" value="TreeGrafter"/>
</dbReference>
<dbReference type="Gene3D" id="4.10.430.10">
    <property type="entry name" value="Histone-like protein H-NS, C-terminal domain"/>
    <property type="match status" value="1"/>
</dbReference>
<evidence type="ECO:0000259" key="7">
    <source>
        <dbReference type="SMART" id="SM00528"/>
    </source>
</evidence>
<evidence type="ECO:0000313" key="9">
    <source>
        <dbReference type="Proteomes" id="UP000194450"/>
    </source>
</evidence>
<comment type="subcellular location">
    <subcellularLocation>
        <location evidence="1">Cytoplasm</location>
        <location evidence="1">Nucleoid</location>
    </subcellularLocation>
</comment>